<evidence type="ECO:0000313" key="3">
    <source>
        <dbReference type="Proteomes" id="UP001516400"/>
    </source>
</evidence>
<protein>
    <submittedName>
        <fullName evidence="2">Uncharacterized protein</fullName>
    </submittedName>
</protein>
<dbReference type="EMBL" id="JABFTP020000165">
    <property type="protein sequence ID" value="KAL3284370.1"/>
    <property type="molecule type" value="Genomic_DNA"/>
</dbReference>
<feature type="non-terminal residue" evidence="2">
    <location>
        <position position="1"/>
    </location>
</feature>
<gene>
    <name evidence="2" type="ORF">HHI36_018534</name>
</gene>
<feature type="compositionally biased region" description="Basic and acidic residues" evidence="1">
    <location>
        <begin position="98"/>
        <end position="113"/>
    </location>
</feature>
<comment type="caution">
    <text evidence="2">The sequence shown here is derived from an EMBL/GenBank/DDBJ whole genome shotgun (WGS) entry which is preliminary data.</text>
</comment>
<evidence type="ECO:0000256" key="1">
    <source>
        <dbReference type="SAM" id="MobiDB-lite"/>
    </source>
</evidence>
<evidence type="ECO:0000313" key="2">
    <source>
        <dbReference type="EMBL" id="KAL3284370.1"/>
    </source>
</evidence>
<proteinExistence type="predicted"/>
<sequence>SQKLTLQFRLIFSSSISNLPLENKTLFHSKLKGINVVISNDLTHQQRKENGILRKHMKNARTSGKQVYIKGNRLVVENKEYTIEDLEEGEIESGEGNLEEKTSNINDTKEEAGSKGQAEGRQIQY</sequence>
<reference evidence="2 3" key="1">
    <citation type="journal article" date="2021" name="BMC Biol.">
        <title>Horizontally acquired antibacterial genes associated with adaptive radiation of ladybird beetles.</title>
        <authorList>
            <person name="Li H.S."/>
            <person name="Tang X.F."/>
            <person name="Huang Y.H."/>
            <person name="Xu Z.Y."/>
            <person name="Chen M.L."/>
            <person name="Du X.Y."/>
            <person name="Qiu B.Y."/>
            <person name="Chen P.T."/>
            <person name="Zhang W."/>
            <person name="Slipinski A."/>
            <person name="Escalona H.E."/>
            <person name="Waterhouse R.M."/>
            <person name="Zwick A."/>
            <person name="Pang H."/>
        </authorList>
    </citation>
    <scope>NUCLEOTIDE SEQUENCE [LARGE SCALE GENOMIC DNA]</scope>
    <source>
        <strain evidence="2">SYSU2018</strain>
    </source>
</reference>
<accession>A0ABD2P0P0</accession>
<feature type="region of interest" description="Disordered" evidence="1">
    <location>
        <begin position="86"/>
        <end position="125"/>
    </location>
</feature>
<organism evidence="2 3">
    <name type="scientific">Cryptolaemus montrouzieri</name>
    <dbReference type="NCBI Taxonomy" id="559131"/>
    <lineage>
        <taxon>Eukaryota</taxon>
        <taxon>Metazoa</taxon>
        <taxon>Ecdysozoa</taxon>
        <taxon>Arthropoda</taxon>
        <taxon>Hexapoda</taxon>
        <taxon>Insecta</taxon>
        <taxon>Pterygota</taxon>
        <taxon>Neoptera</taxon>
        <taxon>Endopterygota</taxon>
        <taxon>Coleoptera</taxon>
        <taxon>Polyphaga</taxon>
        <taxon>Cucujiformia</taxon>
        <taxon>Coccinelloidea</taxon>
        <taxon>Coccinellidae</taxon>
        <taxon>Scymninae</taxon>
        <taxon>Scymnini</taxon>
        <taxon>Cryptolaemus</taxon>
    </lineage>
</organism>
<dbReference type="Proteomes" id="UP001516400">
    <property type="component" value="Unassembled WGS sequence"/>
</dbReference>
<dbReference type="AlphaFoldDB" id="A0ABD2P0P0"/>
<name>A0ABD2P0P0_9CUCU</name>
<keyword evidence="3" id="KW-1185">Reference proteome</keyword>